<comment type="caution">
    <text evidence="2">The sequence shown here is derived from an EMBL/GenBank/DDBJ whole genome shotgun (WGS) entry which is preliminary data.</text>
</comment>
<gene>
    <name evidence="2" type="ORF">DES38_101148</name>
</gene>
<evidence type="ECO:0000256" key="1">
    <source>
        <dbReference type="SAM" id="Phobius"/>
    </source>
</evidence>
<keyword evidence="3" id="KW-1185">Reference proteome</keyword>
<keyword evidence="1" id="KW-1133">Transmembrane helix</keyword>
<evidence type="ECO:0000313" key="3">
    <source>
        <dbReference type="Proteomes" id="UP000247922"/>
    </source>
</evidence>
<proteinExistence type="predicted"/>
<keyword evidence="1" id="KW-0472">Membrane</keyword>
<keyword evidence="1" id="KW-0812">Transmembrane</keyword>
<sequence length="68" mass="8204">MMKWFVWLLIIFVVSWEAMALQSIFGFSQTIQYGAVLIVSGYFFYLLDLNQQVNKRMFSRLFRRNINI</sequence>
<dbReference type="RefSeq" id="WP_110250164.1">
    <property type="nucleotide sequence ID" value="NZ_QJJR01000001.1"/>
</dbReference>
<organism evidence="2 3">
    <name type="scientific">Streptohalobacillus salinus</name>
    <dbReference type="NCBI Taxonomy" id="621096"/>
    <lineage>
        <taxon>Bacteria</taxon>
        <taxon>Bacillati</taxon>
        <taxon>Bacillota</taxon>
        <taxon>Bacilli</taxon>
        <taxon>Bacillales</taxon>
        <taxon>Bacillaceae</taxon>
        <taxon>Streptohalobacillus</taxon>
    </lineage>
</organism>
<dbReference type="Proteomes" id="UP000247922">
    <property type="component" value="Unassembled WGS sequence"/>
</dbReference>
<name>A0A2V3WDS7_9BACI</name>
<feature type="transmembrane region" description="Helical" evidence="1">
    <location>
        <begin position="30"/>
        <end position="47"/>
    </location>
</feature>
<dbReference type="AlphaFoldDB" id="A0A2V3WDS7"/>
<accession>A0A2V3WDS7</accession>
<dbReference type="EMBL" id="QJJR01000001">
    <property type="protein sequence ID" value="PXW93066.1"/>
    <property type="molecule type" value="Genomic_DNA"/>
</dbReference>
<evidence type="ECO:0000313" key="2">
    <source>
        <dbReference type="EMBL" id="PXW93066.1"/>
    </source>
</evidence>
<protein>
    <submittedName>
        <fullName evidence="2">Uncharacterized protein</fullName>
    </submittedName>
</protein>
<reference evidence="2 3" key="1">
    <citation type="submission" date="2018-05" db="EMBL/GenBank/DDBJ databases">
        <title>Genomic Encyclopedia of Type Strains, Phase IV (KMG-IV): sequencing the most valuable type-strain genomes for metagenomic binning, comparative biology and taxonomic classification.</title>
        <authorList>
            <person name="Goeker M."/>
        </authorList>
    </citation>
    <scope>NUCLEOTIDE SEQUENCE [LARGE SCALE GENOMIC DNA]</scope>
    <source>
        <strain evidence="2 3">DSM 22440</strain>
    </source>
</reference>